<comment type="caution">
    <text evidence="1">The sequence shown here is derived from an EMBL/GenBank/DDBJ whole genome shotgun (WGS) entry which is preliminary data.</text>
</comment>
<name>A0ABV8AGD1_9FLAO</name>
<dbReference type="EMBL" id="JBHSAT010000004">
    <property type="protein sequence ID" value="MFC3877138.1"/>
    <property type="molecule type" value="Genomic_DNA"/>
</dbReference>
<evidence type="ECO:0000313" key="2">
    <source>
        <dbReference type="Proteomes" id="UP001595812"/>
    </source>
</evidence>
<proteinExistence type="predicted"/>
<sequence length="424" mass="49168">MQEDFLHYIWKYKKFDFQNLKTVDGKSVIITSFGQHNHDAGPDFFNAQLKIDGQTWAGNVEIHIKSSDWYVHRHEKDKAYDNVILHVVWEHDADIYRADNSVLDTLELKPYVNPKLLAEYEKLMYQSNAWINCENDFNSIDNFTLENWLERLYLERLQCKSEDINQLLKKAQNDWEAVLFIMLARAFGLKVNGSAFLSMAQSIPFSIVRKVASDGQDLESLFFGQSGLLDLDSEDAYFKDLKKRYFYLKQKFQFENGAVESSRFFRLRPPNFPTIRLAQLATLYTQQNLFSKVIQTNTLDDFYKLLCVTPSNYWQTHYNFGTPSKASKKKMTKPFVDLLLINAIIPLKFSYAKANGKTIDSELLDVISEIKLESNSIVDKFFELKPMKKSALTSQALIQLKNNYCDKNRCVSCAIGNQLILGNN</sequence>
<protein>
    <submittedName>
        <fullName evidence="1">DUF2851 family protein</fullName>
    </submittedName>
</protein>
<accession>A0ABV8AGD1</accession>
<gene>
    <name evidence="1" type="ORF">ACFOSX_07815</name>
</gene>
<reference evidence="2" key="1">
    <citation type="journal article" date="2019" name="Int. J. Syst. Evol. Microbiol.">
        <title>The Global Catalogue of Microorganisms (GCM) 10K type strain sequencing project: providing services to taxonomists for standard genome sequencing and annotation.</title>
        <authorList>
            <consortium name="The Broad Institute Genomics Platform"/>
            <consortium name="The Broad Institute Genome Sequencing Center for Infectious Disease"/>
            <person name="Wu L."/>
            <person name="Ma J."/>
        </authorList>
    </citation>
    <scope>NUCLEOTIDE SEQUENCE [LARGE SCALE GENOMIC DNA]</scope>
    <source>
        <strain evidence="2">CECT 8979</strain>
    </source>
</reference>
<dbReference type="Proteomes" id="UP001595812">
    <property type="component" value="Unassembled WGS sequence"/>
</dbReference>
<dbReference type="InterPro" id="IPR021272">
    <property type="entry name" value="DUF2851"/>
</dbReference>
<dbReference type="Pfam" id="PF11013">
    <property type="entry name" value="DUF2851"/>
    <property type="match status" value="1"/>
</dbReference>
<keyword evidence="2" id="KW-1185">Reference proteome</keyword>
<dbReference type="RefSeq" id="WP_386098855.1">
    <property type="nucleotide sequence ID" value="NZ_JBHSAT010000004.1"/>
</dbReference>
<evidence type="ECO:0000313" key="1">
    <source>
        <dbReference type="EMBL" id="MFC3877138.1"/>
    </source>
</evidence>
<organism evidence="1 2">
    <name type="scientific">Winogradskyella maritima</name>
    <dbReference type="NCBI Taxonomy" id="1517766"/>
    <lineage>
        <taxon>Bacteria</taxon>
        <taxon>Pseudomonadati</taxon>
        <taxon>Bacteroidota</taxon>
        <taxon>Flavobacteriia</taxon>
        <taxon>Flavobacteriales</taxon>
        <taxon>Flavobacteriaceae</taxon>
        <taxon>Winogradskyella</taxon>
    </lineage>
</organism>